<keyword evidence="7" id="KW-1185">Reference proteome</keyword>
<evidence type="ECO:0000256" key="1">
    <source>
        <dbReference type="ARBA" id="ARBA00022737"/>
    </source>
</evidence>
<name>A0ABP9FI50_9GAMM</name>
<dbReference type="EMBL" id="BAABJZ010000100">
    <property type="protein sequence ID" value="GAA4898364.1"/>
    <property type="molecule type" value="Genomic_DNA"/>
</dbReference>
<comment type="caution">
    <text evidence="6">The sequence shown here is derived from an EMBL/GenBank/DDBJ whole genome shotgun (WGS) entry which is preliminary data.</text>
</comment>
<evidence type="ECO:0000256" key="4">
    <source>
        <dbReference type="SAM" id="MobiDB-lite"/>
    </source>
</evidence>
<evidence type="ECO:0000256" key="3">
    <source>
        <dbReference type="ARBA" id="ARBA00022840"/>
    </source>
</evidence>
<feature type="compositionally biased region" description="Polar residues" evidence="4">
    <location>
        <begin position="251"/>
        <end position="262"/>
    </location>
</feature>
<dbReference type="InterPro" id="IPR003593">
    <property type="entry name" value="AAA+_ATPase"/>
</dbReference>
<gene>
    <name evidence="6" type="ORF">GCM10023333_34680</name>
</gene>
<reference evidence="7" key="1">
    <citation type="journal article" date="2019" name="Int. J. Syst. Evol. Microbiol.">
        <title>The Global Catalogue of Microorganisms (GCM) 10K type strain sequencing project: providing services to taxonomists for standard genome sequencing and annotation.</title>
        <authorList>
            <consortium name="The Broad Institute Genomics Platform"/>
            <consortium name="The Broad Institute Genome Sequencing Center for Infectious Disease"/>
            <person name="Wu L."/>
            <person name="Ma J."/>
        </authorList>
    </citation>
    <scope>NUCLEOTIDE SEQUENCE [LARGE SCALE GENOMIC DNA]</scope>
    <source>
        <strain evidence="7">JCM 18401</strain>
    </source>
</reference>
<keyword evidence="2" id="KW-0547">Nucleotide-binding</keyword>
<evidence type="ECO:0000313" key="6">
    <source>
        <dbReference type="EMBL" id="GAA4898364.1"/>
    </source>
</evidence>
<keyword evidence="3 6" id="KW-0067">ATP-binding</keyword>
<sequence>MPPLHFSQLSHRLADGRILFDNLQGTLGPGLTALIGRNGAGKSLLCQLLCDQQPPQSGQITRPEHLVYVPQQPPCPEGSLADMLGLTPILQAQRRIENGEFDETDLARMEGNWDAVAQAQTALEQLNLPHTLAAKASALSGGERVKLRLWQAFAQRPQVLILDEPGNHLDRAGRYWLRQRLSAFSGSVLLVSHDLSLLSQVERVWDLTEQGLAVYEGNYADYLQHKAVHSAAIVRALANADRALKHHRAQQLRNEQKAQQRVRQGKAKRGSHPKVLLDAMKDRATAACKGRRRQAEQTEQHLRQSRCALSQKQAKDVRLRLTLGPQTSELSSRRAVVRQLDECQLPFGSQQPLQLTLHQGQRYRLLGANGSGKTTLFKVLLGQLAPAAGQVQGQAPIGYLDQHCQILSGQASALAHLARFDVGESEAQRRTQLAGIGLRRDDALRPVAKLSGGEKMKLAMLLLGQGTSPPFLLLDEPDNHLDLEAKAVLIAALNNYPGGFLLISHDDGFADAVNIEQILALGSGSHQPDR</sequence>
<keyword evidence="1" id="KW-0677">Repeat</keyword>
<dbReference type="SUPFAM" id="SSF52540">
    <property type="entry name" value="P-loop containing nucleoside triphosphate hydrolases"/>
    <property type="match status" value="2"/>
</dbReference>
<dbReference type="PROSITE" id="PS50893">
    <property type="entry name" value="ABC_TRANSPORTER_2"/>
    <property type="match status" value="1"/>
</dbReference>
<dbReference type="InterPro" id="IPR027417">
    <property type="entry name" value="P-loop_NTPase"/>
</dbReference>
<dbReference type="Gene3D" id="3.40.50.300">
    <property type="entry name" value="P-loop containing nucleotide triphosphate hydrolases"/>
    <property type="match status" value="2"/>
</dbReference>
<proteinExistence type="predicted"/>
<protein>
    <submittedName>
        <fullName evidence="6">ATP-binding cassette domain-containing protein</fullName>
    </submittedName>
</protein>
<dbReference type="PANTHER" id="PTHR19211:SF6">
    <property type="entry name" value="BLL7188 PROTEIN"/>
    <property type="match status" value="1"/>
</dbReference>
<dbReference type="InterPro" id="IPR050611">
    <property type="entry name" value="ABCF"/>
</dbReference>
<accession>A0ABP9FI50</accession>
<dbReference type="RefSeq" id="WP_345336731.1">
    <property type="nucleotide sequence ID" value="NZ_BAABJZ010000100.1"/>
</dbReference>
<evidence type="ECO:0000256" key="2">
    <source>
        <dbReference type="ARBA" id="ARBA00022741"/>
    </source>
</evidence>
<dbReference type="PANTHER" id="PTHR19211">
    <property type="entry name" value="ATP-BINDING TRANSPORT PROTEIN-RELATED"/>
    <property type="match status" value="1"/>
</dbReference>
<organism evidence="6 7">
    <name type="scientific">Ferrimonas pelagia</name>
    <dbReference type="NCBI Taxonomy" id="1177826"/>
    <lineage>
        <taxon>Bacteria</taxon>
        <taxon>Pseudomonadati</taxon>
        <taxon>Pseudomonadota</taxon>
        <taxon>Gammaproteobacteria</taxon>
        <taxon>Alteromonadales</taxon>
        <taxon>Ferrimonadaceae</taxon>
        <taxon>Ferrimonas</taxon>
    </lineage>
</organism>
<feature type="domain" description="ABC transporter" evidence="5">
    <location>
        <begin position="4"/>
        <end position="235"/>
    </location>
</feature>
<dbReference type="GO" id="GO:0005524">
    <property type="term" value="F:ATP binding"/>
    <property type="evidence" value="ECO:0007669"/>
    <property type="project" value="UniProtKB-KW"/>
</dbReference>
<dbReference type="Pfam" id="PF00005">
    <property type="entry name" value="ABC_tran"/>
    <property type="match status" value="2"/>
</dbReference>
<dbReference type="CDD" id="cd03221">
    <property type="entry name" value="ABCF_EF-3"/>
    <property type="match status" value="1"/>
</dbReference>
<dbReference type="Proteomes" id="UP001499988">
    <property type="component" value="Unassembled WGS sequence"/>
</dbReference>
<feature type="region of interest" description="Disordered" evidence="4">
    <location>
        <begin position="251"/>
        <end position="271"/>
    </location>
</feature>
<dbReference type="SMART" id="SM00382">
    <property type="entry name" value="AAA"/>
    <property type="match status" value="2"/>
</dbReference>
<dbReference type="InterPro" id="IPR003439">
    <property type="entry name" value="ABC_transporter-like_ATP-bd"/>
</dbReference>
<evidence type="ECO:0000313" key="7">
    <source>
        <dbReference type="Proteomes" id="UP001499988"/>
    </source>
</evidence>
<evidence type="ECO:0000259" key="5">
    <source>
        <dbReference type="PROSITE" id="PS50893"/>
    </source>
</evidence>